<keyword evidence="1" id="KW-0732">Signal</keyword>
<dbReference type="SUPFAM" id="SSF49785">
    <property type="entry name" value="Galactose-binding domain-like"/>
    <property type="match status" value="1"/>
</dbReference>
<dbReference type="InterPro" id="IPR052743">
    <property type="entry name" value="Glutaminase_GtaA"/>
</dbReference>
<feature type="chain" id="PRO_5022934920" description="Glutaminase A" evidence="1">
    <location>
        <begin position="24"/>
        <end position="869"/>
    </location>
</feature>
<feature type="domain" description="Glutaminase A central" evidence="3">
    <location>
        <begin position="331"/>
        <end position="674"/>
    </location>
</feature>
<feature type="domain" description="Glutaminase A N-terminal" evidence="4">
    <location>
        <begin position="100"/>
        <end position="324"/>
    </location>
</feature>
<dbReference type="Pfam" id="PF17168">
    <property type="entry name" value="DUF5127"/>
    <property type="match status" value="1"/>
</dbReference>
<evidence type="ECO:0000256" key="1">
    <source>
        <dbReference type="SAM" id="SignalP"/>
    </source>
</evidence>
<keyword evidence="6" id="KW-1185">Reference proteome</keyword>
<dbReference type="InterPro" id="IPR033433">
    <property type="entry name" value="GtaA_N"/>
</dbReference>
<evidence type="ECO:0008006" key="7">
    <source>
        <dbReference type="Google" id="ProtNLM"/>
    </source>
</evidence>
<dbReference type="Pfam" id="PF16334">
    <property type="entry name" value="DUF4964"/>
    <property type="match status" value="1"/>
</dbReference>
<dbReference type="PANTHER" id="PTHR31987:SF1">
    <property type="entry name" value="GLUTAMINASE A"/>
    <property type="match status" value="1"/>
</dbReference>
<dbReference type="SUPFAM" id="SSF48208">
    <property type="entry name" value="Six-hairpin glycosidases"/>
    <property type="match status" value="1"/>
</dbReference>
<dbReference type="Gene3D" id="1.50.10.10">
    <property type="match status" value="1"/>
</dbReference>
<accession>A0A5C6ACR8</accession>
<organism evidence="5 6">
    <name type="scientific">Botrimarina colliarenosi</name>
    <dbReference type="NCBI Taxonomy" id="2528001"/>
    <lineage>
        <taxon>Bacteria</taxon>
        <taxon>Pseudomonadati</taxon>
        <taxon>Planctomycetota</taxon>
        <taxon>Planctomycetia</taxon>
        <taxon>Pirellulales</taxon>
        <taxon>Lacipirellulaceae</taxon>
        <taxon>Botrimarina</taxon>
    </lineage>
</organism>
<evidence type="ECO:0000259" key="4">
    <source>
        <dbReference type="Pfam" id="PF17168"/>
    </source>
</evidence>
<evidence type="ECO:0000259" key="2">
    <source>
        <dbReference type="Pfam" id="PF16334"/>
    </source>
</evidence>
<evidence type="ECO:0000313" key="5">
    <source>
        <dbReference type="EMBL" id="TWT97842.1"/>
    </source>
</evidence>
<feature type="domain" description="DUF4964" evidence="2">
    <location>
        <begin position="8"/>
        <end position="82"/>
    </location>
</feature>
<dbReference type="InterPro" id="IPR008928">
    <property type="entry name" value="6-hairpin_glycosidase_sf"/>
</dbReference>
<evidence type="ECO:0000259" key="3">
    <source>
        <dbReference type="Pfam" id="PF16335"/>
    </source>
</evidence>
<protein>
    <recommendedName>
        <fullName evidence="7">Glutaminase A</fullName>
    </recommendedName>
</protein>
<name>A0A5C6ACR8_9BACT</name>
<dbReference type="EMBL" id="SJPR01000002">
    <property type="protein sequence ID" value="TWT97842.1"/>
    <property type="molecule type" value="Genomic_DNA"/>
</dbReference>
<dbReference type="Proteomes" id="UP000317421">
    <property type="component" value="Unassembled WGS sequence"/>
</dbReference>
<comment type="caution">
    <text evidence="5">The sequence shown here is derived from an EMBL/GenBank/DDBJ whole genome shotgun (WGS) entry which is preliminary data.</text>
</comment>
<evidence type="ECO:0000313" key="6">
    <source>
        <dbReference type="Proteomes" id="UP000317421"/>
    </source>
</evidence>
<dbReference type="PANTHER" id="PTHR31987">
    <property type="entry name" value="GLUTAMINASE A-RELATED"/>
    <property type="match status" value="1"/>
</dbReference>
<dbReference type="Gene3D" id="2.60.120.260">
    <property type="entry name" value="Galactose-binding domain-like"/>
    <property type="match status" value="1"/>
</dbReference>
<dbReference type="GO" id="GO:0005975">
    <property type="term" value="P:carbohydrate metabolic process"/>
    <property type="evidence" value="ECO:0007669"/>
    <property type="project" value="InterPro"/>
</dbReference>
<sequence precursor="true">MKCVSIAVLAAAGVLSAVIDCNADTSRFTPPATPLVACDPYFSIWSTGRALTDAETTHWTGKQHRLGAQLRIDGETYRLMGATPEALPALSQTDQEVTPTQSIYHFAGAGVQVTLRFTTPALPEDIDLLSRPITYVTCDVASSDGESHDVTLRIDASAEICVDRPEQQATASVESLDGLAVVKIGSVDQAVLQKQGDDLRIDWGYFYIAAPRDAKPRAEVGGFGAMREASDASRATAVEQAGPDAAGDLGAAITFELGSVGKTAVSRYVVLAYDDEYSIEFMQKQLRPYWRRNGLDAEGLLREASRDYAALLKRCDAFDRELTGDLREAGGEDYAILGSLAYRQCLAAGKFVADENGQPLQFCKENHSNGCIGTSDVFYPMAPQFFLFGPSMAKSFLVPFMEYASSNRWKFPFAPHDLGTYPKANGQVYGGGERSEENQMPVEESGNMLLLMAAVAQIEGDVGFSEKYWPKLQQWAEYLREEGFDPDNQLCTDDFGGHLAHNVNLSAKAICGLGAYAKLCEMRGDDAQAREYRTVAKEFAARWIKEADDGDHYRLTFDRPGTWSQKYNLVWDRVLNLDLFSEEVFEKEMRHYRSLQNRYGLPLDSRHAYTKLDWVLWTACLTGDDEDFRALLAPVVDFLRETPDRSPMTDWYRTENATKVGFTARPVVGGVFMRMLCDSDVWSKWSKRDQTQAEDYATLPPAPVLHELVATADSKPSTCRYTTTKPMDGWQSSSFDDKSWKEGKSGFGAKGTPGAKIGVNWESRDIWVRRHFDLPGRSERPLRLVVHHDEQAEIYLNGVLAATLTGYTTRYEAVTIRDEALAALRPTGNTLAVHCRNSTGGQFIDVGLAEVEFPRAERARFATTSSATK</sequence>
<gene>
    <name evidence="5" type="ORF">Pla108_19950</name>
</gene>
<feature type="signal peptide" evidence="1">
    <location>
        <begin position="1"/>
        <end position="23"/>
    </location>
</feature>
<dbReference type="InterPro" id="IPR032514">
    <property type="entry name" value="GtaA_central"/>
</dbReference>
<dbReference type="AlphaFoldDB" id="A0A5C6ACR8"/>
<reference evidence="5 6" key="1">
    <citation type="submission" date="2019-02" db="EMBL/GenBank/DDBJ databases">
        <title>Deep-cultivation of Planctomycetes and their phenomic and genomic characterization uncovers novel biology.</title>
        <authorList>
            <person name="Wiegand S."/>
            <person name="Jogler M."/>
            <person name="Boedeker C."/>
            <person name="Pinto D."/>
            <person name="Vollmers J."/>
            <person name="Rivas-Marin E."/>
            <person name="Kohn T."/>
            <person name="Peeters S.H."/>
            <person name="Heuer A."/>
            <person name="Rast P."/>
            <person name="Oberbeckmann S."/>
            <person name="Bunk B."/>
            <person name="Jeske O."/>
            <person name="Meyerdierks A."/>
            <person name="Storesund J.E."/>
            <person name="Kallscheuer N."/>
            <person name="Luecker S."/>
            <person name="Lage O.M."/>
            <person name="Pohl T."/>
            <person name="Merkel B.J."/>
            <person name="Hornburger P."/>
            <person name="Mueller R.-W."/>
            <person name="Bruemmer F."/>
            <person name="Labrenz M."/>
            <person name="Spormann A.M."/>
            <person name="Op Den Camp H."/>
            <person name="Overmann J."/>
            <person name="Amann R."/>
            <person name="Jetten M.S.M."/>
            <person name="Mascher T."/>
            <person name="Medema M.H."/>
            <person name="Devos D.P."/>
            <person name="Kaster A.-K."/>
            <person name="Ovreas L."/>
            <person name="Rohde M."/>
            <person name="Galperin M.Y."/>
            <person name="Jogler C."/>
        </authorList>
    </citation>
    <scope>NUCLEOTIDE SEQUENCE [LARGE SCALE GENOMIC DNA]</scope>
    <source>
        <strain evidence="5 6">Pla108</strain>
    </source>
</reference>
<dbReference type="Pfam" id="PF16335">
    <property type="entry name" value="GtaA_6_Hairpin"/>
    <property type="match status" value="1"/>
</dbReference>
<dbReference type="InterPro" id="IPR008979">
    <property type="entry name" value="Galactose-bd-like_sf"/>
</dbReference>
<dbReference type="InterPro" id="IPR032515">
    <property type="entry name" value="DUF4964"/>
</dbReference>
<proteinExistence type="predicted"/>
<dbReference type="InterPro" id="IPR012341">
    <property type="entry name" value="6hp_glycosidase-like_sf"/>
</dbReference>